<dbReference type="Proteomes" id="UP000729402">
    <property type="component" value="Unassembled WGS sequence"/>
</dbReference>
<dbReference type="AlphaFoldDB" id="A0A8J5RHD7"/>
<keyword evidence="2" id="KW-1185">Reference proteome</keyword>
<proteinExistence type="predicted"/>
<accession>A0A8J5RHD7</accession>
<sequence>MSAPTSIVCVEDPLSSSTSPMRPCMTPLAVPCSMSWPPSPRRWYGGDQEPAWAAEPPAADVEVAGSTNYPERTKSNYSVWPLMMKLGLEYQFLVLSSDRSQQRTIGRIEN</sequence>
<dbReference type="EMBL" id="JAAALK010000290">
    <property type="protein sequence ID" value="KAG8046852.1"/>
    <property type="molecule type" value="Genomic_DNA"/>
</dbReference>
<evidence type="ECO:0000313" key="1">
    <source>
        <dbReference type="EMBL" id="KAG8046852.1"/>
    </source>
</evidence>
<organism evidence="1 2">
    <name type="scientific">Zizania palustris</name>
    <name type="common">Northern wild rice</name>
    <dbReference type="NCBI Taxonomy" id="103762"/>
    <lineage>
        <taxon>Eukaryota</taxon>
        <taxon>Viridiplantae</taxon>
        <taxon>Streptophyta</taxon>
        <taxon>Embryophyta</taxon>
        <taxon>Tracheophyta</taxon>
        <taxon>Spermatophyta</taxon>
        <taxon>Magnoliopsida</taxon>
        <taxon>Liliopsida</taxon>
        <taxon>Poales</taxon>
        <taxon>Poaceae</taxon>
        <taxon>BOP clade</taxon>
        <taxon>Oryzoideae</taxon>
        <taxon>Oryzeae</taxon>
        <taxon>Zizaniinae</taxon>
        <taxon>Zizania</taxon>
    </lineage>
</organism>
<gene>
    <name evidence="1" type="ORF">GUJ93_ZPchr0008g12290</name>
</gene>
<evidence type="ECO:0000313" key="2">
    <source>
        <dbReference type="Proteomes" id="UP000729402"/>
    </source>
</evidence>
<comment type="caution">
    <text evidence="1">The sequence shown here is derived from an EMBL/GenBank/DDBJ whole genome shotgun (WGS) entry which is preliminary data.</text>
</comment>
<reference evidence="1" key="1">
    <citation type="journal article" date="2021" name="bioRxiv">
        <title>Whole Genome Assembly and Annotation of Northern Wild Rice, Zizania palustris L., Supports a Whole Genome Duplication in the Zizania Genus.</title>
        <authorList>
            <person name="Haas M."/>
            <person name="Kono T."/>
            <person name="Macchietto M."/>
            <person name="Millas R."/>
            <person name="McGilp L."/>
            <person name="Shao M."/>
            <person name="Duquette J."/>
            <person name="Hirsch C.N."/>
            <person name="Kimball J."/>
        </authorList>
    </citation>
    <scope>NUCLEOTIDE SEQUENCE</scope>
    <source>
        <tissue evidence="1">Fresh leaf tissue</tissue>
    </source>
</reference>
<protein>
    <submittedName>
        <fullName evidence="1">Uncharacterized protein</fullName>
    </submittedName>
</protein>
<reference evidence="1" key="2">
    <citation type="submission" date="2021-02" db="EMBL/GenBank/DDBJ databases">
        <authorList>
            <person name="Kimball J.A."/>
            <person name="Haas M.W."/>
            <person name="Macchietto M."/>
            <person name="Kono T."/>
            <person name="Duquette J."/>
            <person name="Shao M."/>
        </authorList>
    </citation>
    <scope>NUCLEOTIDE SEQUENCE</scope>
    <source>
        <tissue evidence="1">Fresh leaf tissue</tissue>
    </source>
</reference>
<name>A0A8J5RHD7_ZIZPA</name>